<evidence type="ECO:0000256" key="2">
    <source>
        <dbReference type="SAM" id="MobiDB-lite"/>
    </source>
</evidence>
<organism evidence="3">
    <name type="scientific">Palpitomonas bilix</name>
    <dbReference type="NCBI Taxonomy" id="652834"/>
    <lineage>
        <taxon>Eukaryota</taxon>
        <taxon>Eukaryota incertae sedis</taxon>
    </lineage>
</organism>
<keyword evidence="1" id="KW-0175">Coiled coil</keyword>
<feature type="coiled-coil region" evidence="1">
    <location>
        <begin position="354"/>
        <end position="483"/>
    </location>
</feature>
<gene>
    <name evidence="3" type="ORF">PBIL07802_LOCUS27586</name>
</gene>
<evidence type="ECO:0000313" key="3">
    <source>
        <dbReference type="EMBL" id="CAE0265250.1"/>
    </source>
</evidence>
<protein>
    <submittedName>
        <fullName evidence="3">Uncharacterized protein</fullName>
    </submittedName>
</protein>
<sequence length="1122" mass="128246">MDGLPRIARSPSPQLASSSGRMMTQESTPARPASSIDMRDLDDHSKLSATAPLPRVKESAVKYSVDHQSRILKTMGPLPKHKKFGARSTTAWQSSDLSATATGAAAFSAYGPSATSGVGLMTAGSSPVKAGQLQVVETWLNHVLEDDAKEEYERMNMAKKKAFEHSGSLERLGLSRADLKQFGLNNDDNDRLYRALYVYAVGFHECLNAALSHIVSDRKEELYAKLWACFVKLLEKSGSYQLLLTKERENMTSEVKAIAVEAEERVRDADNRSLALQEDIKELNLKIRSMERKLAEKDGLVESAKKEADAILMSKHEAEDLLEMERESHKDDEKKMLLLEQEVTKQVGLKEGLLRRIHEEAEEYNRQLKQAIETEQLLRDEIAEHEAKIEELSDEVRGLTENLSATKEEARKERLALEGQVEALSDRLNRTKEVVETLRVKLAAEQDRTADLEGQLGQASAELKEKQDEIELLHDDLIEEQQKVARRDLRLKEHASQHAGWLRFGEMLRRLFEDVQKDYMSAQEEIAEILAVVKSRFDATVLSYNRDLRRMAARYDGVIEEKDKVIAQHEADVASLNKKIVANNFTISTHKRVIDKLTEDLREAREAQEKLEEVQRKLVHFEQENARLELEVVDLKRNAEENAKWKAMAISLEQQYEDTSNQLRRLKAESGERITFLEQKNAQLRESVMRMQNEVASAQQDFERERSDKAATIIKLENTEREKQKALAEVLALRDRLDETRGNLEKRNFELSTERERRNAVEFQVAKLRSDLEEARGQANKVEELQQANYELSNKADEVEEKMRVMKEEFAAQLKNAEENGEEVKAARSRIGELEGLVEKLEHDLEKAQLELEDALDEGDALRGRLETNSSVETEKVKLLEEQLASFEHTANEQQSQVRALEELLQRERGRAEELKAEVDGLKRELDKTKKNSDRLHGINVGYDSEIKRMKDELARMQDRLNEEIRKQSQLSTQLDGYTNKLEELEAETKKEEDDKNKATAAMKFLRAMQATEKKSRDDAYEKVRQLEEALGAERSEAQVLRIRETDLTGDVEELRSKNAELEETIHRQTVDIAKLAKQLQKYTQPKSASFAQTDPVVIERSTRRGQRSMETVQKGAATFGF</sequence>
<feature type="compositionally biased region" description="Polar residues" evidence="2">
    <location>
        <begin position="11"/>
        <end position="28"/>
    </location>
</feature>
<feature type="coiled-coil region" evidence="1">
    <location>
        <begin position="559"/>
        <end position="1079"/>
    </location>
</feature>
<evidence type="ECO:0000256" key="1">
    <source>
        <dbReference type="SAM" id="Coils"/>
    </source>
</evidence>
<feature type="coiled-coil region" evidence="1">
    <location>
        <begin position="259"/>
        <end position="307"/>
    </location>
</feature>
<dbReference type="EMBL" id="HBIB01042087">
    <property type="protein sequence ID" value="CAE0265250.1"/>
    <property type="molecule type" value="Transcribed_RNA"/>
</dbReference>
<name>A0A7S3LUY7_9EUKA</name>
<dbReference type="AlphaFoldDB" id="A0A7S3LUY7"/>
<accession>A0A7S3LUY7</accession>
<feature type="region of interest" description="Disordered" evidence="2">
    <location>
        <begin position="1"/>
        <end position="40"/>
    </location>
</feature>
<reference evidence="3" key="1">
    <citation type="submission" date="2021-01" db="EMBL/GenBank/DDBJ databases">
        <authorList>
            <person name="Corre E."/>
            <person name="Pelletier E."/>
            <person name="Niang G."/>
            <person name="Scheremetjew M."/>
            <person name="Finn R."/>
            <person name="Kale V."/>
            <person name="Holt S."/>
            <person name="Cochrane G."/>
            <person name="Meng A."/>
            <person name="Brown T."/>
            <person name="Cohen L."/>
        </authorList>
    </citation>
    <scope>NUCLEOTIDE SEQUENCE</scope>
    <source>
        <strain evidence="3">NIES-2562</strain>
    </source>
</reference>
<proteinExistence type="predicted"/>